<comment type="caution">
    <text evidence="9">The sequence shown here is derived from an EMBL/GenBank/DDBJ whole genome shotgun (WGS) entry which is preliminary data.</text>
</comment>
<keyword evidence="10" id="KW-1185">Reference proteome</keyword>
<dbReference type="GeneID" id="72713898"/>
<reference evidence="9 10" key="1">
    <citation type="journal article" date="2014" name="PLoS Genet.">
        <title>Phylogenetically driven sequencing of extremely halophilic archaea reveals strategies for static and dynamic osmo-response.</title>
        <authorList>
            <person name="Becker E.A."/>
            <person name="Seitzer P.M."/>
            <person name="Tritt A."/>
            <person name="Larsen D."/>
            <person name="Krusor M."/>
            <person name="Yao A.I."/>
            <person name="Wu D."/>
            <person name="Madern D."/>
            <person name="Eisen J.A."/>
            <person name="Darling A.E."/>
            <person name="Facciotti M.T."/>
        </authorList>
    </citation>
    <scope>NUCLEOTIDE SEQUENCE [LARGE SCALE GENOMIC DNA]</scope>
    <source>
        <strain evidence="9 10">ATCC 700873</strain>
    </source>
</reference>
<evidence type="ECO:0000256" key="1">
    <source>
        <dbReference type="ARBA" id="ARBA00004672"/>
    </source>
</evidence>
<dbReference type="HAMAP" id="MF_00137">
    <property type="entry name" value="SAICAR_synth"/>
    <property type="match status" value="1"/>
</dbReference>
<protein>
    <recommendedName>
        <fullName evidence="6">Phosphoribosylaminoimidazole-succinocarboxamide synthase</fullName>
        <ecNumber evidence="6">6.3.2.6</ecNumber>
    </recommendedName>
    <alternativeName>
        <fullName evidence="6">SAICAR synthetase</fullName>
    </alternativeName>
</protein>
<keyword evidence="5 6" id="KW-0067">ATP-binding</keyword>
<dbReference type="EC" id="6.3.2.6" evidence="6"/>
<evidence type="ECO:0000256" key="6">
    <source>
        <dbReference type="HAMAP-Rule" id="MF_00137"/>
    </source>
</evidence>
<sequence length="361" mass="39109">MTSVKEFRVDEPATADGLGRGRFVFTDAYSVFDWGQMPDAVPNKGASLCAMGAFNFELLEREGIPTHYRGVTDPGAGESAGGDDGSDAPAAVPLDEASAPPTEMAIDLTQVPDLPYDGPHAGYDYDAFHAAGGEHYLVPLEVVFRNRVPVGSSLRRRATPAEFGLGDRAGLDPDEWPDGPVDLPEPVVEFSTKYEQQDRYLTRAEADEIAGAADVDALESLARDVNRVVTERADAAGFVHEDGKIECLYADGELRVADVVGTFDENRFSYGGRGVSKEVVRQWYKANDPDWVAAVKEAKAAVADRDIDDWRELCEPDPVSLPPEVVDAVSDLYAAGTNAYTERDWFDAPDIEAALDAVDDL</sequence>
<evidence type="ECO:0000256" key="2">
    <source>
        <dbReference type="ARBA" id="ARBA00022598"/>
    </source>
</evidence>
<dbReference type="OrthoDB" id="10775at2157"/>
<keyword evidence="3 6" id="KW-0547">Nucleotide-binding</keyword>
<comment type="pathway">
    <text evidence="1 6">Purine metabolism; IMP biosynthesis via de novo pathway; 5-amino-1-(5-phospho-D-ribosyl)imidazole-4-carboxamide from 5-amino-1-(5-phospho-D-ribosyl)imidazole-4-carboxylate: step 1/2.</text>
</comment>
<dbReference type="Gene3D" id="3.30.470.20">
    <property type="entry name" value="ATP-grasp fold, B domain"/>
    <property type="match status" value="1"/>
</dbReference>
<dbReference type="GO" id="GO:0004639">
    <property type="term" value="F:phosphoribosylaminoimidazolesuccinocarboxamide synthase activity"/>
    <property type="evidence" value="ECO:0007669"/>
    <property type="project" value="UniProtKB-UniRule"/>
</dbReference>
<dbReference type="AlphaFoldDB" id="M0FAA5"/>
<dbReference type="UniPathway" id="UPA00074">
    <property type="reaction ID" value="UER00131"/>
</dbReference>
<evidence type="ECO:0000256" key="3">
    <source>
        <dbReference type="ARBA" id="ARBA00022741"/>
    </source>
</evidence>
<dbReference type="STRING" id="1227481.C467_08385"/>
<evidence type="ECO:0000313" key="9">
    <source>
        <dbReference type="EMBL" id="ELZ56182.1"/>
    </source>
</evidence>
<evidence type="ECO:0000256" key="4">
    <source>
        <dbReference type="ARBA" id="ARBA00022755"/>
    </source>
</evidence>
<gene>
    <name evidence="6" type="primary">purC</name>
    <name evidence="9" type="ORF">C467_08385</name>
</gene>
<evidence type="ECO:0000256" key="5">
    <source>
        <dbReference type="ARBA" id="ARBA00022840"/>
    </source>
</evidence>
<dbReference type="PANTHER" id="PTHR43700">
    <property type="entry name" value="PHOSPHORIBOSYLAMINOIMIDAZOLE-SUCCINOCARBOXAMIDE SYNTHASE"/>
    <property type="match status" value="1"/>
</dbReference>
<comment type="catalytic activity">
    <reaction evidence="6">
        <text>5-amino-1-(5-phospho-D-ribosyl)imidazole-4-carboxylate + L-aspartate + ATP = (2S)-2-[5-amino-1-(5-phospho-beta-D-ribosyl)imidazole-4-carboxamido]succinate + ADP + phosphate + 2 H(+)</text>
        <dbReference type="Rhea" id="RHEA:22628"/>
        <dbReference type="ChEBI" id="CHEBI:15378"/>
        <dbReference type="ChEBI" id="CHEBI:29991"/>
        <dbReference type="ChEBI" id="CHEBI:30616"/>
        <dbReference type="ChEBI" id="CHEBI:43474"/>
        <dbReference type="ChEBI" id="CHEBI:58443"/>
        <dbReference type="ChEBI" id="CHEBI:77657"/>
        <dbReference type="ChEBI" id="CHEBI:456216"/>
        <dbReference type="EC" id="6.3.2.6"/>
    </reaction>
</comment>
<keyword evidence="4 6" id="KW-0658">Purine biosynthesis</keyword>
<dbReference type="PATRIC" id="fig|1227481.4.peg.1664"/>
<dbReference type="GO" id="GO:0006189">
    <property type="term" value="P:'de novo' IMP biosynthetic process"/>
    <property type="evidence" value="ECO:0007669"/>
    <property type="project" value="UniProtKB-UniRule"/>
</dbReference>
<dbReference type="GO" id="GO:0005737">
    <property type="term" value="C:cytoplasm"/>
    <property type="evidence" value="ECO:0007669"/>
    <property type="project" value="TreeGrafter"/>
</dbReference>
<comment type="similarity">
    <text evidence="6">Belongs to the SAICAR synthetase family.</text>
</comment>
<keyword evidence="2 6" id="KW-0436">Ligase</keyword>
<organism evidence="9 10">
    <name type="scientific">Halorubrum hochstenium ATCC 700873</name>
    <dbReference type="NCBI Taxonomy" id="1227481"/>
    <lineage>
        <taxon>Archaea</taxon>
        <taxon>Methanobacteriati</taxon>
        <taxon>Methanobacteriota</taxon>
        <taxon>Stenosarchaea group</taxon>
        <taxon>Halobacteria</taxon>
        <taxon>Halobacteriales</taxon>
        <taxon>Haloferacaceae</taxon>
        <taxon>Halorubrum</taxon>
    </lineage>
</organism>
<dbReference type="SUPFAM" id="SSF56104">
    <property type="entry name" value="SAICAR synthase-like"/>
    <property type="match status" value="1"/>
</dbReference>
<evidence type="ECO:0000256" key="7">
    <source>
        <dbReference type="SAM" id="MobiDB-lite"/>
    </source>
</evidence>
<accession>M0FAA5</accession>
<name>M0FAA5_9EURY</name>
<evidence type="ECO:0000313" key="10">
    <source>
        <dbReference type="Proteomes" id="UP000011689"/>
    </source>
</evidence>
<dbReference type="RefSeq" id="WP_008584014.1">
    <property type="nucleotide sequence ID" value="NZ_AOJO01000038.1"/>
</dbReference>
<feature type="domain" description="SAICAR synthetase/ADE2 N-terminal" evidence="8">
    <location>
        <begin position="22"/>
        <end position="295"/>
    </location>
</feature>
<dbReference type="Proteomes" id="UP000011689">
    <property type="component" value="Unassembled WGS sequence"/>
</dbReference>
<dbReference type="Pfam" id="PF01259">
    <property type="entry name" value="SAICAR_synt"/>
    <property type="match status" value="1"/>
</dbReference>
<dbReference type="NCBIfam" id="NF010566">
    <property type="entry name" value="PRK13959.1-4"/>
    <property type="match status" value="1"/>
</dbReference>
<proteinExistence type="inferred from homology"/>
<dbReference type="InterPro" id="IPR028923">
    <property type="entry name" value="SAICAR_synt/ADE2_N"/>
</dbReference>
<dbReference type="PANTHER" id="PTHR43700:SF1">
    <property type="entry name" value="PHOSPHORIBOSYLAMINOIMIDAZOLE-SUCCINOCARBOXAMIDE SYNTHASE"/>
    <property type="match status" value="1"/>
</dbReference>
<dbReference type="EMBL" id="AOJO01000038">
    <property type="protein sequence ID" value="ELZ56182.1"/>
    <property type="molecule type" value="Genomic_DNA"/>
</dbReference>
<feature type="region of interest" description="Disordered" evidence="7">
    <location>
        <begin position="68"/>
        <end position="95"/>
    </location>
</feature>
<dbReference type="Gene3D" id="3.30.200.20">
    <property type="entry name" value="Phosphorylase Kinase, domain 1"/>
    <property type="match status" value="1"/>
</dbReference>
<evidence type="ECO:0000259" key="8">
    <source>
        <dbReference type="Pfam" id="PF01259"/>
    </source>
</evidence>
<dbReference type="GO" id="GO:0005524">
    <property type="term" value="F:ATP binding"/>
    <property type="evidence" value="ECO:0007669"/>
    <property type="project" value="UniProtKB-KW"/>
</dbReference>